<organism evidence="2 3">
    <name type="scientific">Flavobacterium salmonis</name>
    <dbReference type="NCBI Taxonomy" id="2654844"/>
    <lineage>
        <taxon>Bacteria</taxon>
        <taxon>Pseudomonadati</taxon>
        <taxon>Bacteroidota</taxon>
        <taxon>Flavobacteriia</taxon>
        <taxon>Flavobacteriales</taxon>
        <taxon>Flavobacteriaceae</taxon>
        <taxon>Flavobacterium</taxon>
    </lineage>
</organism>
<dbReference type="InterPro" id="IPR025970">
    <property type="entry name" value="SusE"/>
</dbReference>
<dbReference type="Gene3D" id="2.60.40.3620">
    <property type="match status" value="1"/>
</dbReference>
<sequence>MKNIYKIFIAVAILTGLWSCENEENLMILEPQEAAFSIITPEGGSEIILNEATPANTALTVTWEKVSYGAPTVVTYTVQLAAADTEFAAPVDVTSSTSTYSTIDVKELNTRALELGLAPNVEGTLDVRIKATTGVANAQPKFSDVITISVTPYGSTEVPVVTLYLVGDATTAGWNVNNNNMPLFTDPNDNTKHYYTGYFKAHVDGFKVLGNIDSWLPAYGHDGTTVVKRTSFDQTDPSSFPIATDGYYTFEINIQDLTYKLAEYTGSTTTTYSEIFYSGSTISGDDNNWGSESISLTKSTFDPHIWKVSGQTLKEGNMKFHTAGWAKEWGNNGGNIFVKAGKYDIWFNDLDGRYTFIKVQ</sequence>
<dbReference type="EMBL" id="CAIJDP010000071">
    <property type="protein sequence ID" value="CAD0005490.1"/>
    <property type="molecule type" value="Genomic_DNA"/>
</dbReference>
<feature type="domain" description="SusE outer membrane protein" evidence="1">
    <location>
        <begin position="25"/>
        <end position="130"/>
    </location>
</feature>
<dbReference type="RefSeq" id="WP_180909274.1">
    <property type="nucleotide sequence ID" value="NZ_CAIJDP010000071.1"/>
</dbReference>
<evidence type="ECO:0000259" key="1">
    <source>
        <dbReference type="Pfam" id="PF14292"/>
    </source>
</evidence>
<reference evidence="2 3" key="1">
    <citation type="submission" date="2020-06" db="EMBL/GenBank/DDBJ databases">
        <authorList>
            <person name="Criscuolo A."/>
        </authorList>
    </citation>
    <scope>NUCLEOTIDE SEQUENCE [LARGE SCALE GENOMIC DNA]</scope>
    <source>
        <strain evidence="3">CIP 111411</strain>
    </source>
</reference>
<gene>
    <name evidence="2" type="ORF">FLAT13_02790</name>
</gene>
<comment type="caution">
    <text evidence="2">The sequence shown here is derived from an EMBL/GenBank/DDBJ whole genome shotgun (WGS) entry which is preliminary data.</text>
</comment>
<dbReference type="GO" id="GO:2001070">
    <property type="term" value="F:starch binding"/>
    <property type="evidence" value="ECO:0007669"/>
    <property type="project" value="InterPro"/>
</dbReference>
<keyword evidence="3" id="KW-1185">Reference proteome</keyword>
<evidence type="ECO:0000313" key="2">
    <source>
        <dbReference type="EMBL" id="CAD0005490.1"/>
    </source>
</evidence>
<dbReference type="GO" id="GO:0019867">
    <property type="term" value="C:outer membrane"/>
    <property type="evidence" value="ECO:0007669"/>
    <property type="project" value="InterPro"/>
</dbReference>
<protein>
    <recommendedName>
        <fullName evidence="1">SusE outer membrane protein domain-containing protein</fullName>
    </recommendedName>
</protein>
<dbReference type="Proteomes" id="UP000530060">
    <property type="component" value="Unassembled WGS sequence"/>
</dbReference>
<proteinExistence type="predicted"/>
<evidence type="ECO:0000313" key="3">
    <source>
        <dbReference type="Proteomes" id="UP000530060"/>
    </source>
</evidence>
<dbReference type="Pfam" id="PF14292">
    <property type="entry name" value="SusE"/>
    <property type="match status" value="1"/>
</dbReference>
<accession>A0A6V6Z155</accession>
<name>A0A6V6Z155_9FLAO</name>
<dbReference type="AlphaFoldDB" id="A0A6V6Z155"/>